<evidence type="ECO:0000313" key="2">
    <source>
        <dbReference type="Proteomes" id="UP001149140"/>
    </source>
</evidence>
<proteinExistence type="predicted"/>
<keyword evidence="2" id="KW-1185">Reference proteome</keyword>
<sequence>MSDHFSGPRALAGPAGDITDIWVFPSPQRPDHLVLAMGVQPAATPGAHFSEAITCRFRLRPLTISGASFPFAPEAEELVIDCGFDAPRPAGSNGTVVQDGWCKAPSGETVRFVVGDAQGASGDGVRVYAGERADPFFLDVSAWLESVQAGQLKFNERGTNAVAGLNLLGIVVEIDTRPWVQAGRGPLFGVVAETIAAGPLPIRIERFGRPEIKNFLLAQKGFDKVNLEIELRDLYNLEDAFHMSGDYRPAYAARIDANLAVYDRLDGKTDWELGPDGRHLLTDLLLDDYMVVDVSKPFATDSYFEIENAALAGRAHQTCGGRWLDDDAMDTMFTFMLGGVDGARISDGVDAPWSPASTTFPYFASPNPNPPAGVAVPVAPEHVA</sequence>
<dbReference type="EMBL" id="JAPDOD010000019">
    <property type="protein sequence ID" value="MDA0162615.1"/>
    <property type="molecule type" value="Genomic_DNA"/>
</dbReference>
<evidence type="ECO:0000313" key="1">
    <source>
        <dbReference type="EMBL" id="MDA0162615.1"/>
    </source>
</evidence>
<comment type="caution">
    <text evidence="1">The sequence shown here is derived from an EMBL/GenBank/DDBJ whole genome shotgun (WGS) entry which is preliminary data.</text>
</comment>
<dbReference type="InterPro" id="IPR025566">
    <property type="entry name" value="DUF4331"/>
</dbReference>
<dbReference type="RefSeq" id="WP_270041855.1">
    <property type="nucleotide sequence ID" value="NZ_JAPDOD010000019.1"/>
</dbReference>
<reference evidence="1" key="1">
    <citation type="submission" date="2022-10" db="EMBL/GenBank/DDBJ databases">
        <title>The WGS of Solirubrobacter ginsenosidimutans DSM 21036.</title>
        <authorList>
            <person name="Jiang Z."/>
        </authorList>
    </citation>
    <scope>NUCLEOTIDE SEQUENCE</scope>
    <source>
        <strain evidence="1">DSM 21036</strain>
    </source>
</reference>
<organism evidence="1 2">
    <name type="scientific">Solirubrobacter ginsenosidimutans</name>
    <dbReference type="NCBI Taxonomy" id="490573"/>
    <lineage>
        <taxon>Bacteria</taxon>
        <taxon>Bacillati</taxon>
        <taxon>Actinomycetota</taxon>
        <taxon>Thermoleophilia</taxon>
        <taxon>Solirubrobacterales</taxon>
        <taxon>Solirubrobacteraceae</taxon>
        <taxon>Solirubrobacter</taxon>
    </lineage>
</organism>
<protein>
    <submittedName>
        <fullName evidence="1">DUF4331 domain-containing protein</fullName>
    </submittedName>
</protein>
<dbReference type="AlphaFoldDB" id="A0A9X3S0Y4"/>
<accession>A0A9X3S0Y4</accession>
<dbReference type="Pfam" id="PF14224">
    <property type="entry name" value="DUF4331"/>
    <property type="match status" value="1"/>
</dbReference>
<dbReference type="Proteomes" id="UP001149140">
    <property type="component" value="Unassembled WGS sequence"/>
</dbReference>
<name>A0A9X3S0Y4_9ACTN</name>
<gene>
    <name evidence="1" type="ORF">OM076_20240</name>
</gene>